<dbReference type="SMART" id="SM00368">
    <property type="entry name" value="LRR_RI"/>
    <property type="match status" value="4"/>
</dbReference>
<dbReference type="InterPro" id="IPR024079">
    <property type="entry name" value="MetalloPept_cat_dom_sf"/>
</dbReference>
<dbReference type="Gene3D" id="2.60.120.920">
    <property type="match status" value="1"/>
</dbReference>
<dbReference type="InterPro" id="IPR032675">
    <property type="entry name" value="LRR_dom_sf"/>
</dbReference>
<evidence type="ECO:0000256" key="12">
    <source>
        <dbReference type="PROSITE-ProRule" id="PRU01211"/>
    </source>
</evidence>
<dbReference type="Pfam" id="PF22486">
    <property type="entry name" value="MATH_2"/>
    <property type="match status" value="1"/>
</dbReference>
<dbReference type="PRINTS" id="PR00020">
    <property type="entry name" value="MAMDOMAIN"/>
</dbReference>
<evidence type="ECO:0000256" key="7">
    <source>
        <dbReference type="ARBA" id="ARBA00022833"/>
    </source>
</evidence>
<reference evidence="16" key="1">
    <citation type="submission" date="2023-08" db="EMBL/GenBank/DDBJ databases">
        <title>Chromosome-level Genome Assembly of mud carp (Cirrhinus molitorella).</title>
        <authorList>
            <person name="Liu H."/>
        </authorList>
    </citation>
    <scope>NUCLEOTIDE SEQUENCE</scope>
    <source>
        <strain evidence="16">Prfri</strain>
        <tissue evidence="16">Muscle</tissue>
    </source>
</reference>
<evidence type="ECO:0000256" key="4">
    <source>
        <dbReference type="ARBA" id="ARBA00022729"/>
    </source>
</evidence>
<dbReference type="Pfam" id="PF17776">
    <property type="entry name" value="NLRC4_HD2"/>
    <property type="match status" value="1"/>
</dbReference>
<dbReference type="Gene3D" id="3.40.390.10">
    <property type="entry name" value="Collagenase (Catalytic Domain)"/>
    <property type="match status" value="1"/>
</dbReference>
<dbReference type="GO" id="GO:0008270">
    <property type="term" value="F:zinc ion binding"/>
    <property type="evidence" value="ECO:0007669"/>
    <property type="project" value="UniProtKB-UniRule"/>
</dbReference>
<keyword evidence="1" id="KW-0433">Leucine-rich repeat</keyword>
<dbReference type="InterPro" id="IPR013320">
    <property type="entry name" value="ConA-like_dom_sf"/>
</dbReference>
<dbReference type="SUPFAM" id="SSF49899">
    <property type="entry name" value="Concanavalin A-like lectins/glucanases"/>
    <property type="match status" value="2"/>
</dbReference>
<dbReference type="InterPro" id="IPR008974">
    <property type="entry name" value="TRAF-like"/>
</dbReference>
<dbReference type="Proteomes" id="UP001187343">
    <property type="component" value="Unassembled WGS sequence"/>
</dbReference>
<feature type="active site" evidence="12">
    <location>
        <position position="833"/>
    </location>
</feature>
<feature type="binding site" evidence="12">
    <location>
        <position position="832"/>
    </location>
    <ligand>
        <name>Zn(2+)</name>
        <dbReference type="ChEBI" id="CHEBI:29105"/>
        <note>catalytic</note>
    </ligand>
</feature>
<evidence type="ECO:0000259" key="15">
    <source>
        <dbReference type="PROSITE" id="PS51864"/>
    </source>
</evidence>
<evidence type="ECO:0000256" key="10">
    <source>
        <dbReference type="ARBA" id="ARBA00023157"/>
    </source>
</evidence>
<dbReference type="InterPro" id="IPR043136">
    <property type="entry name" value="B30.2/SPRY_sf"/>
</dbReference>
<accession>A0AA88PP20</accession>
<keyword evidence="17" id="KW-1185">Reference proteome</keyword>
<dbReference type="GO" id="GO:0006508">
    <property type="term" value="P:proteolysis"/>
    <property type="evidence" value="ECO:0007669"/>
    <property type="project" value="UniProtKB-KW"/>
</dbReference>
<feature type="domain" description="MAM" evidence="14">
    <location>
        <begin position="943"/>
        <end position="1113"/>
    </location>
</feature>
<dbReference type="EC" id="3.4.24.-" evidence="13"/>
<dbReference type="Gene3D" id="2.60.210.10">
    <property type="entry name" value="Apoptosis, Tumor Necrosis Factor Receptor Associated Protein 2, Chain A"/>
    <property type="match status" value="1"/>
</dbReference>
<dbReference type="GO" id="GO:0016020">
    <property type="term" value="C:membrane"/>
    <property type="evidence" value="ECO:0007669"/>
    <property type="project" value="InterPro"/>
</dbReference>
<dbReference type="Pfam" id="PF00629">
    <property type="entry name" value="MAM"/>
    <property type="match status" value="1"/>
</dbReference>
<protein>
    <recommendedName>
        <fullName evidence="13">Metalloendopeptidase</fullName>
        <ecNumber evidence="13">3.4.24.-</ecNumber>
    </recommendedName>
</protein>
<keyword evidence="9" id="KW-0865">Zymogen</keyword>
<dbReference type="InterPro" id="IPR051261">
    <property type="entry name" value="NLR"/>
</dbReference>
<keyword evidence="6 12" id="KW-0378">Hydrolase</keyword>
<dbReference type="SMART" id="SM00589">
    <property type="entry name" value="PRY"/>
    <property type="match status" value="1"/>
</dbReference>
<keyword evidence="11" id="KW-0325">Glycoprotein</keyword>
<dbReference type="SUPFAM" id="SSF52047">
    <property type="entry name" value="RNI-like"/>
    <property type="match status" value="1"/>
</dbReference>
<name>A0AA88PP20_9TELE</name>
<evidence type="ECO:0000256" key="2">
    <source>
        <dbReference type="ARBA" id="ARBA00022670"/>
    </source>
</evidence>
<evidence type="ECO:0000256" key="3">
    <source>
        <dbReference type="ARBA" id="ARBA00022723"/>
    </source>
</evidence>
<dbReference type="InterPro" id="IPR001506">
    <property type="entry name" value="Peptidase_M12A"/>
</dbReference>
<dbReference type="Pfam" id="PF01400">
    <property type="entry name" value="Astacin"/>
    <property type="match status" value="1"/>
</dbReference>
<dbReference type="InterPro" id="IPR002083">
    <property type="entry name" value="MATH/TRAF_dom"/>
</dbReference>
<feature type="binding site" evidence="12">
    <location>
        <position position="842"/>
    </location>
    <ligand>
        <name>Zn(2+)</name>
        <dbReference type="ChEBI" id="CHEBI:29105"/>
        <note>catalytic</note>
    </ligand>
</feature>
<keyword evidence="7 12" id="KW-0862">Zinc</keyword>
<dbReference type="PANTHER" id="PTHR24106">
    <property type="entry name" value="NACHT, LRR AND CARD DOMAINS-CONTAINING"/>
    <property type="match status" value="1"/>
</dbReference>
<dbReference type="PROSITE" id="PS51864">
    <property type="entry name" value="ASTACIN"/>
    <property type="match status" value="1"/>
</dbReference>
<keyword evidence="8 12" id="KW-0482">Metalloprotease</keyword>
<evidence type="ECO:0000256" key="11">
    <source>
        <dbReference type="ARBA" id="ARBA00023180"/>
    </source>
</evidence>
<dbReference type="Gene3D" id="2.60.120.200">
    <property type="match status" value="1"/>
</dbReference>
<dbReference type="InterPro" id="IPR006026">
    <property type="entry name" value="Peptidase_Metallo"/>
</dbReference>
<gene>
    <name evidence="16" type="ORF">Q8A67_015509</name>
</gene>
<comment type="cofactor">
    <cofactor evidence="12 13">
        <name>Zn(2+)</name>
        <dbReference type="ChEBI" id="CHEBI:29105"/>
    </cofactor>
    <text evidence="12 13">Binds 1 zinc ion per subunit.</text>
</comment>
<dbReference type="Pfam" id="PF13516">
    <property type="entry name" value="LRR_6"/>
    <property type="match status" value="1"/>
</dbReference>
<keyword evidence="4" id="KW-0732">Signal</keyword>
<evidence type="ECO:0000259" key="14">
    <source>
        <dbReference type="PROSITE" id="PS50060"/>
    </source>
</evidence>
<dbReference type="FunFam" id="2.60.210.10:FF:000009">
    <property type="entry name" value="Meprin A subunit"/>
    <property type="match status" value="1"/>
</dbReference>
<feature type="binding site" evidence="12">
    <location>
        <position position="836"/>
    </location>
    <ligand>
        <name>Zn(2+)</name>
        <dbReference type="ChEBI" id="CHEBI:29105"/>
        <note>catalytic</note>
    </ligand>
</feature>
<comment type="caution">
    <text evidence="16">The sequence shown here is derived from an EMBL/GenBank/DDBJ whole genome shotgun (WGS) entry which is preliminary data.</text>
</comment>
<evidence type="ECO:0000256" key="13">
    <source>
        <dbReference type="RuleBase" id="RU361183"/>
    </source>
</evidence>
<dbReference type="PRINTS" id="PR00480">
    <property type="entry name" value="ASTACIN"/>
</dbReference>
<sequence>MKRQVEKSTKSGTEEILKLGKLAWYMLEKDTLIFTEKDQRETNTDPLLPVKLSQYWPMFFKKQNLMGLGKMYCFTHPSIQEFLAALYIAVHYEPSKGNVMSFTLAEKAQMLLSLTRVPIDMHRRAVDRALQSKTGQLDIFLLFLLGISAGPSKKLLSCFFQNTSLHVRTENVVKNILQKIKAKPLFEISVNLSHCLEELDVALPVVHNQGRVEFQIDEDVHVTPSEWSHIAATLLTSEDSSLTFDVRKYPNADEAIMRLLPVIKISRVLRLDEATDLSWALIASTLRSPANRIREIDIEKNALSYINLNLLSVGMRSPNCKVEILRTPYFRYRNNADLLPSGILLKPTHLRELKLLNTFCLSDRTVESISQILMDPDSHLEKLTLQGIETLESCKVLAAALCSISSRLQELDLSRCFQRCENQAFQLLSETFKHPNFKITVLRLEFCFINQEALSALFSAFQKNPSHLKELELSFCRPSNLELQQLFSLLAELHFKLKTLRIFYQRRLQDDSLKILASVLGSCSLKSLDLSMCGLTDSSVELLSAGLSNPGCKLEKLRMTHCSITEAGAACLARALSSNPSSMQEIDLSLNPVKGPGFDQLRSVLEDPATRLEKLIVDGLEEQRDMETLRQYACQLTWDPNTASSSVQLSDKDESLVTWRRITEPIPHHPERFKHQDQIMSREVKTVKMHLCGFLLLSSVLALCLASPTLPPDIVEEWKDIPDINKGLNLREGDIMMPNQRSAILGNQYRWDIPIPYELSVNLSMNYKGIILRAFEQFRLKSCIDFKPRTVEDISYISVESRDGCWSYVGHISGAQTLSIGIGCGIKGIVEHEFLHALGFWHEQSRYDRDDYVTINYENIIPGREHNFDKYSKNVTTTQDTPYDYYSVMHYDKNAFSNGNGSTIITKRPEFQDVIGQRLDMSEYDVIELNKLYKCNSSISFLDHCSFDDESLCQMSVCSAADYGWQRVNSVSGISVTDHTYLGKEQNGTSFFIHFSTEGRNEGDTARIESKTMTPKRDCKVQCLQFYYYHSGHESDQLNIWIREYQNDADSRGILILMDQITGPPGNYWKMHHVPLNANKTFQVVFEARKGAGNSSGGFSLDDINISETECPHTFQIRDFEKVLNNNVSGIWMYSPLYYSSDGYRFQAALLLSGNYLFMSVRLVSGVYDDQLQWPCSQSQITVQMLDQNPHIQKRMSSERSFTTDPISADSNGRKYWDNPRNTGTQVVIGNENVYVGPFFYQYIMTKEEATRRELIKDGDVIFLFTMQDISGLLQKDSLPCPKVTVKNFNVSSDASAQQGSCASRAVPLPEITSITTTTATTTPTTTPGPTEGECVDIFCNSGTKMASSLIILVVCFLLLIS</sequence>
<dbReference type="InterPro" id="IPR041267">
    <property type="entry name" value="NLRP_HD2"/>
</dbReference>
<evidence type="ECO:0000256" key="5">
    <source>
        <dbReference type="ARBA" id="ARBA00022737"/>
    </source>
</evidence>
<dbReference type="GO" id="GO:0004222">
    <property type="term" value="F:metalloendopeptidase activity"/>
    <property type="evidence" value="ECO:0007669"/>
    <property type="project" value="UniProtKB-UniRule"/>
</dbReference>
<dbReference type="SUPFAM" id="SSF49599">
    <property type="entry name" value="TRAF domain-like"/>
    <property type="match status" value="1"/>
</dbReference>
<keyword evidence="10" id="KW-1015">Disulfide bond</keyword>
<proteinExistence type="predicted"/>
<dbReference type="EMBL" id="JAUYZG010000015">
    <property type="protein sequence ID" value="KAK2887281.1"/>
    <property type="molecule type" value="Genomic_DNA"/>
</dbReference>
<comment type="caution">
    <text evidence="12">Lacks conserved residue(s) required for the propagation of feature annotation.</text>
</comment>
<dbReference type="SMART" id="SM00137">
    <property type="entry name" value="MAM"/>
    <property type="match status" value="1"/>
</dbReference>
<dbReference type="InterPro" id="IPR006574">
    <property type="entry name" value="PRY"/>
</dbReference>
<evidence type="ECO:0000313" key="17">
    <source>
        <dbReference type="Proteomes" id="UP001187343"/>
    </source>
</evidence>
<evidence type="ECO:0000256" key="6">
    <source>
        <dbReference type="ARBA" id="ARBA00022801"/>
    </source>
</evidence>
<keyword evidence="3 12" id="KW-0479">Metal-binding</keyword>
<evidence type="ECO:0000256" key="9">
    <source>
        <dbReference type="ARBA" id="ARBA00023145"/>
    </source>
</evidence>
<keyword evidence="5" id="KW-0677">Repeat</keyword>
<dbReference type="InterPro" id="IPR000998">
    <property type="entry name" value="MAM_dom"/>
</dbReference>
<dbReference type="InterPro" id="IPR001611">
    <property type="entry name" value="Leu-rich_rpt"/>
</dbReference>
<dbReference type="PROSITE" id="PS50060">
    <property type="entry name" value="MAM_2"/>
    <property type="match status" value="1"/>
</dbReference>
<evidence type="ECO:0000256" key="1">
    <source>
        <dbReference type="ARBA" id="ARBA00022614"/>
    </source>
</evidence>
<keyword evidence="2 12" id="KW-0645">Protease</keyword>
<dbReference type="CDD" id="cd06263">
    <property type="entry name" value="MAM"/>
    <property type="match status" value="1"/>
</dbReference>
<feature type="domain" description="Peptidase M12A" evidence="15">
    <location>
        <begin position="742"/>
        <end position="936"/>
    </location>
</feature>
<dbReference type="FunFam" id="3.40.390.10:FF:000015">
    <property type="entry name" value="Meprin A subunit"/>
    <property type="match status" value="1"/>
</dbReference>
<evidence type="ECO:0000256" key="8">
    <source>
        <dbReference type="ARBA" id="ARBA00023049"/>
    </source>
</evidence>
<evidence type="ECO:0000313" key="16">
    <source>
        <dbReference type="EMBL" id="KAK2887281.1"/>
    </source>
</evidence>
<organism evidence="16 17">
    <name type="scientific">Cirrhinus molitorella</name>
    <name type="common">mud carp</name>
    <dbReference type="NCBI Taxonomy" id="172907"/>
    <lineage>
        <taxon>Eukaryota</taxon>
        <taxon>Metazoa</taxon>
        <taxon>Chordata</taxon>
        <taxon>Craniata</taxon>
        <taxon>Vertebrata</taxon>
        <taxon>Euteleostomi</taxon>
        <taxon>Actinopterygii</taxon>
        <taxon>Neopterygii</taxon>
        <taxon>Teleostei</taxon>
        <taxon>Ostariophysi</taxon>
        <taxon>Cypriniformes</taxon>
        <taxon>Cyprinidae</taxon>
        <taxon>Labeoninae</taxon>
        <taxon>Labeonini</taxon>
        <taxon>Cirrhinus</taxon>
    </lineage>
</organism>
<dbReference type="SMART" id="SM00235">
    <property type="entry name" value="ZnMc"/>
    <property type="match status" value="1"/>
</dbReference>
<dbReference type="SUPFAM" id="SSF55486">
    <property type="entry name" value="Metalloproteases ('zincins'), catalytic domain"/>
    <property type="match status" value="1"/>
</dbReference>
<dbReference type="Gene3D" id="3.80.10.10">
    <property type="entry name" value="Ribonuclease Inhibitor"/>
    <property type="match status" value="2"/>
</dbReference>